<dbReference type="Pfam" id="PF12436">
    <property type="entry name" value="USP7_ICP0_bdg"/>
    <property type="match status" value="1"/>
</dbReference>
<dbReference type="InterPro" id="IPR024729">
    <property type="entry name" value="USP7_ICP0-binding_dom"/>
</dbReference>
<keyword evidence="1" id="KW-0833">Ubl conjugation pathway</keyword>
<dbReference type="GO" id="GO:0140096">
    <property type="term" value="F:catalytic activity, acting on a protein"/>
    <property type="evidence" value="ECO:0007669"/>
    <property type="project" value="UniProtKB-ARBA"/>
</dbReference>
<gene>
    <name evidence="3" type="ORF">Tci_884413</name>
</gene>
<comment type="caution">
    <text evidence="3">The sequence shown here is derived from an EMBL/GenBank/DDBJ whole genome shotgun (WGS) entry which is preliminary data.</text>
</comment>
<organism evidence="3">
    <name type="scientific">Tanacetum cinerariifolium</name>
    <name type="common">Dalmatian daisy</name>
    <name type="synonym">Chrysanthemum cinerariifolium</name>
    <dbReference type="NCBI Taxonomy" id="118510"/>
    <lineage>
        <taxon>Eukaryota</taxon>
        <taxon>Viridiplantae</taxon>
        <taxon>Streptophyta</taxon>
        <taxon>Embryophyta</taxon>
        <taxon>Tracheophyta</taxon>
        <taxon>Spermatophyta</taxon>
        <taxon>Magnoliopsida</taxon>
        <taxon>eudicotyledons</taxon>
        <taxon>Gunneridae</taxon>
        <taxon>Pentapetalae</taxon>
        <taxon>asterids</taxon>
        <taxon>campanulids</taxon>
        <taxon>Asterales</taxon>
        <taxon>Asteraceae</taxon>
        <taxon>Asteroideae</taxon>
        <taxon>Anthemideae</taxon>
        <taxon>Anthemidinae</taxon>
        <taxon>Tanacetum</taxon>
    </lineage>
</organism>
<proteinExistence type="predicted"/>
<evidence type="ECO:0000259" key="2">
    <source>
        <dbReference type="Pfam" id="PF12436"/>
    </source>
</evidence>
<dbReference type="GO" id="GO:0016787">
    <property type="term" value="F:hydrolase activity"/>
    <property type="evidence" value="ECO:0007669"/>
    <property type="project" value="UniProtKB-KW"/>
</dbReference>
<accession>A0A699TXW1</accession>
<feature type="non-terminal residue" evidence="3">
    <location>
        <position position="50"/>
    </location>
</feature>
<feature type="domain" description="Ubiquitin carboxyl-terminal hydrolase 7 ICP0-binding" evidence="2">
    <location>
        <begin position="2"/>
        <end position="50"/>
    </location>
</feature>
<reference evidence="3" key="1">
    <citation type="journal article" date="2019" name="Sci. Rep.">
        <title>Draft genome of Tanacetum cinerariifolium, the natural source of mosquito coil.</title>
        <authorList>
            <person name="Yamashiro T."/>
            <person name="Shiraishi A."/>
            <person name="Satake H."/>
            <person name="Nakayama K."/>
        </authorList>
    </citation>
    <scope>NUCLEOTIDE SEQUENCE</scope>
</reference>
<protein>
    <submittedName>
        <fullName evidence="3">Ubiquitin carboxyl-terminal hydrolase 12-like isoform X1</fullName>
    </submittedName>
</protein>
<name>A0A699TXW1_TANCI</name>
<dbReference type="EMBL" id="BKCJ011265645">
    <property type="protein sequence ID" value="GFD12444.1"/>
    <property type="molecule type" value="Genomic_DNA"/>
</dbReference>
<sequence>MEILAKLNELTGFAPDEDIELFEEIKFEPNVMCEHVDKKLTFRASQLEDG</sequence>
<keyword evidence="3" id="KW-0378">Hydrolase</keyword>
<evidence type="ECO:0000313" key="3">
    <source>
        <dbReference type="EMBL" id="GFD12444.1"/>
    </source>
</evidence>
<dbReference type="AlphaFoldDB" id="A0A699TXW1"/>
<evidence type="ECO:0000256" key="1">
    <source>
        <dbReference type="ARBA" id="ARBA00022786"/>
    </source>
</evidence>
<dbReference type="Gene3D" id="3.10.20.90">
    <property type="entry name" value="Phosphatidylinositol 3-kinase Catalytic Subunit, Chain A, domain 1"/>
    <property type="match status" value="1"/>
</dbReference>